<evidence type="ECO:0000256" key="2">
    <source>
        <dbReference type="SAM" id="Phobius"/>
    </source>
</evidence>
<feature type="region of interest" description="Disordered" evidence="1">
    <location>
        <begin position="134"/>
        <end position="171"/>
    </location>
</feature>
<evidence type="ECO:0000256" key="1">
    <source>
        <dbReference type="SAM" id="MobiDB-lite"/>
    </source>
</evidence>
<keyword evidence="4" id="KW-1185">Reference proteome</keyword>
<feature type="region of interest" description="Disordered" evidence="1">
    <location>
        <begin position="1"/>
        <end position="30"/>
    </location>
</feature>
<proteinExistence type="predicted"/>
<feature type="compositionally biased region" description="Basic and acidic residues" evidence="1">
    <location>
        <begin position="161"/>
        <end position="171"/>
    </location>
</feature>
<protein>
    <submittedName>
        <fullName evidence="3">Uncharacterized protein</fullName>
    </submittedName>
</protein>
<sequence>MQRTASRGGCAGDPRGTAGRGIRAPNPVPGATRSLRPLAARSRPVNLPIALVTFALFSFSCFCIYKTTQTSKRRGLLPLSLAPPGLRDCRNAGGAGSASWRRQPELALGGPRPILPEAAPKLGSAAAQARALTDLAPGTRRSEKDVTDRLQRWPSAWTSAMDRRPAFRSDT</sequence>
<name>A0ABQ9W3L8_SAGOE</name>
<evidence type="ECO:0000313" key="3">
    <source>
        <dbReference type="EMBL" id="KAK2116247.1"/>
    </source>
</evidence>
<gene>
    <name evidence="3" type="ORF">P7K49_006873</name>
</gene>
<keyword evidence="2" id="KW-1133">Transmembrane helix</keyword>
<feature type="compositionally biased region" description="Basic and acidic residues" evidence="1">
    <location>
        <begin position="140"/>
        <end position="151"/>
    </location>
</feature>
<accession>A0ABQ9W3L8</accession>
<reference evidence="3 4" key="1">
    <citation type="submission" date="2023-05" db="EMBL/GenBank/DDBJ databases">
        <title>B98-5 Cell Line De Novo Hybrid Assembly: An Optical Mapping Approach.</title>
        <authorList>
            <person name="Kananen K."/>
            <person name="Auerbach J.A."/>
            <person name="Kautto E."/>
            <person name="Blachly J.S."/>
        </authorList>
    </citation>
    <scope>NUCLEOTIDE SEQUENCE [LARGE SCALE GENOMIC DNA]</scope>
    <source>
        <strain evidence="3">B95-8</strain>
        <tissue evidence="3">Cell line</tissue>
    </source>
</reference>
<keyword evidence="2" id="KW-0472">Membrane</keyword>
<organism evidence="3 4">
    <name type="scientific">Saguinus oedipus</name>
    <name type="common">Cotton-top tamarin</name>
    <name type="synonym">Oedipomidas oedipus</name>
    <dbReference type="NCBI Taxonomy" id="9490"/>
    <lineage>
        <taxon>Eukaryota</taxon>
        <taxon>Metazoa</taxon>
        <taxon>Chordata</taxon>
        <taxon>Craniata</taxon>
        <taxon>Vertebrata</taxon>
        <taxon>Euteleostomi</taxon>
        <taxon>Mammalia</taxon>
        <taxon>Eutheria</taxon>
        <taxon>Euarchontoglires</taxon>
        <taxon>Primates</taxon>
        <taxon>Haplorrhini</taxon>
        <taxon>Platyrrhini</taxon>
        <taxon>Cebidae</taxon>
        <taxon>Callitrichinae</taxon>
        <taxon>Saguinus</taxon>
    </lineage>
</organism>
<comment type="caution">
    <text evidence="3">The sequence shown here is derived from an EMBL/GenBank/DDBJ whole genome shotgun (WGS) entry which is preliminary data.</text>
</comment>
<dbReference type="EMBL" id="JASSZA010000003">
    <property type="protein sequence ID" value="KAK2116247.1"/>
    <property type="molecule type" value="Genomic_DNA"/>
</dbReference>
<dbReference type="Proteomes" id="UP001266305">
    <property type="component" value="Unassembled WGS sequence"/>
</dbReference>
<feature type="transmembrane region" description="Helical" evidence="2">
    <location>
        <begin position="45"/>
        <end position="65"/>
    </location>
</feature>
<evidence type="ECO:0000313" key="4">
    <source>
        <dbReference type="Proteomes" id="UP001266305"/>
    </source>
</evidence>
<keyword evidence="2" id="KW-0812">Transmembrane</keyword>